<reference evidence="3 4" key="1">
    <citation type="submission" date="2016-08" db="EMBL/GenBank/DDBJ databases">
        <authorList>
            <person name="Varghese N."/>
            <person name="Submissions Spin"/>
        </authorList>
    </citation>
    <scope>NUCLEOTIDE SEQUENCE [LARGE SCALE GENOMIC DNA]</scope>
    <source>
        <strain evidence="3 4">R-53116</strain>
    </source>
</reference>
<dbReference type="Proteomes" id="UP000182448">
    <property type="component" value="Unassembled WGS sequence"/>
</dbReference>
<keyword evidence="1" id="KW-0472">Membrane</keyword>
<comment type="caution">
    <text evidence="2">The sequence shown here is derived from an EMBL/GenBank/DDBJ whole genome shotgun (WGS) entry which is preliminary data.</text>
</comment>
<evidence type="ECO:0000313" key="2">
    <source>
        <dbReference type="EMBL" id="NKY67610.1"/>
    </source>
</evidence>
<feature type="transmembrane region" description="Helical" evidence="1">
    <location>
        <begin position="29"/>
        <end position="47"/>
    </location>
</feature>
<keyword evidence="4" id="KW-1185">Reference proteome</keyword>
<gene>
    <name evidence="3" type="ORF">GA0061075_101187</name>
    <name evidence="2" type="ORF">HF960_08090</name>
</gene>
<dbReference type="GeneID" id="72424761"/>
<name>A0A4Y4G1H4_WEIHE</name>
<evidence type="ECO:0000256" key="1">
    <source>
        <dbReference type="SAM" id="Phobius"/>
    </source>
</evidence>
<reference evidence="2 5" key="2">
    <citation type="submission" date="2020-04" db="EMBL/GenBank/DDBJ databases">
        <title>MicrobeNet Type strains.</title>
        <authorList>
            <person name="Nicholson A.C."/>
        </authorList>
    </citation>
    <scope>NUCLEOTIDE SEQUENCE [LARGE SCALE GENOMIC DNA]</scope>
    <source>
        <strain evidence="2 5">CCUG 33494</strain>
    </source>
</reference>
<dbReference type="RefSeq" id="WP_074426720.1">
    <property type="nucleotide sequence ID" value="NZ_BJEG01000001.1"/>
</dbReference>
<evidence type="ECO:0000313" key="4">
    <source>
        <dbReference type="Proteomes" id="UP000182448"/>
    </source>
</evidence>
<feature type="transmembrane region" description="Helical" evidence="1">
    <location>
        <begin position="59"/>
        <end position="80"/>
    </location>
</feature>
<dbReference type="OrthoDB" id="9923846at2"/>
<keyword evidence="1" id="KW-1133">Transmembrane helix</keyword>
<organism evidence="2 5">
    <name type="scientific">Weissella hellenica</name>
    <dbReference type="NCBI Taxonomy" id="46256"/>
    <lineage>
        <taxon>Bacteria</taxon>
        <taxon>Bacillati</taxon>
        <taxon>Bacillota</taxon>
        <taxon>Bacilli</taxon>
        <taxon>Lactobacillales</taxon>
        <taxon>Lactobacillaceae</taxon>
        <taxon>Weissella</taxon>
    </lineage>
</organism>
<sequence length="114" mass="13693">MTKQFRDNLIGLIAGFIFIVLMFMTDHLFWLILIIFGPSLLITWLLNKYKPLEKGPEIAWWKELLWGTFFFIFILVAYKIKFNETIFSWRTLYLFIMWLLGATLGIAHRRLNTK</sequence>
<dbReference type="AlphaFoldDB" id="A0A4Y4G1H4"/>
<keyword evidence="1" id="KW-0812">Transmembrane</keyword>
<feature type="transmembrane region" description="Helical" evidence="1">
    <location>
        <begin position="86"/>
        <end position="107"/>
    </location>
</feature>
<evidence type="ECO:0000313" key="3">
    <source>
        <dbReference type="EMBL" id="SCB74851.1"/>
    </source>
</evidence>
<feature type="transmembrane region" description="Helical" evidence="1">
    <location>
        <begin position="7"/>
        <end position="23"/>
    </location>
</feature>
<dbReference type="Proteomes" id="UP000585749">
    <property type="component" value="Unassembled WGS sequence"/>
</dbReference>
<proteinExistence type="predicted"/>
<protein>
    <submittedName>
        <fullName evidence="2">Uncharacterized protein</fullName>
    </submittedName>
</protein>
<accession>A0A4Y4G1H4</accession>
<dbReference type="EMBL" id="JAAXPM010000014">
    <property type="protein sequence ID" value="NKY67610.1"/>
    <property type="molecule type" value="Genomic_DNA"/>
</dbReference>
<dbReference type="EMBL" id="FMAW01000001">
    <property type="protein sequence ID" value="SCB74851.1"/>
    <property type="molecule type" value="Genomic_DNA"/>
</dbReference>
<evidence type="ECO:0000313" key="5">
    <source>
        <dbReference type="Proteomes" id="UP000585749"/>
    </source>
</evidence>